<dbReference type="STRING" id="710696.Intca_3607"/>
<evidence type="ECO:0000313" key="2">
    <source>
        <dbReference type="Proteomes" id="UP000008914"/>
    </source>
</evidence>
<dbReference type="eggNOG" id="COG4912">
    <property type="taxonomic scope" value="Bacteria"/>
</dbReference>
<dbReference type="AlphaFoldDB" id="E6S7B7"/>
<reference evidence="1 2" key="1">
    <citation type="journal article" date="2010" name="Stand. Genomic Sci.">
        <title>Complete genome sequence of Intrasporangium calvum type strain (7 KIP).</title>
        <authorList>
            <person name="Del Rio T.G."/>
            <person name="Chertkov O."/>
            <person name="Yasawong M."/>
            <person name="Lucas S."/>
            <person name="Deshpande S."/>
            <person name="Cheng J.F."/>
            <person name="Detter C."/>
            <person name="Tapia R."/>
            <person name="Han C."/>
            <person name="Goodwin L."/>
            <person name="Pitluck S."/>
            <person name="Liolios K."/>
            <person name="Ivanova N."/>
            <person name="Mavromatis K."/>
            <person name="Pati A."/>
            <person name="Chen A."/>
            <person name="Palaniappan K."/>
            <person name="Land M."/>
            <person name="Hauser L."/>
            <person name="Chang Y.J."/>
            <person name="Jeffries C.D."/>
            <person name="Rohde M."/>
            <person name="Pukall R."/>
            <person name="Sikorski J."/>
            <person name="Goker M."/>
            <person name="Woyke T."/>
            <person name="Bristow J."/>
            <person name="Eisen J.A."/>
            <person name="Markowitz V."/>
            <person name="Hugenholtz P."/>
            <person name="Kyrpides N.C."/>
            <person name="Klenk H.P."/>
            <person name="Lapidus A."/>
        </authorList>
    </citation>
    <scope>NUCLEOTIDE SEQUENCE [LARGE SCALE GENOMIC DNA]</scope>
    <source>
        <strain evidence="2">ATCC 23552 / DSM 43043 / JCM 3097 / NBRC 12989 / 7 KIP</strain>
    </source>
</reference>
<sequence>MAETGAHRDLVAAVRLALERGADPVRAAGQQRYMKSVLPYRGLTSPQLAACLPPLFRDPGLAVESKEQWQATISVLWDEASHREEWYSALALAKHPLYRDWVDRDLLTDVIEATTEDPDFFSRKAIGWALRDLARSDPDWVRAFVEHHPTLSGLSRREALKNMGSAG</sequence>
<dbReference type="OrthoDB" id="9775346at2"/>
<dbReference type="InterPro" id="IPR016024">
    <property type="entry name" value="ARM-type_fold"/>
</dbReference>
<dbReference type="EMBL" id="CP002343">
    <property type="protein sequence ID" value="ADU50080.1"/>
    <property type="molecule type" value="Genomic_DNA"/>
</dbReference>
<dbReference type="Pfam" id="PF08713">
    <property type="entry name" value="DNA_alkylation"/>
    <property type="match status" value="2"/>
</dbReference>
<dbReference type="PANTHER" id="PTHR34070">
    <property type="entry name" value="ARMADILLO-TYPE FOLD"/>
    <property type="match status" value="1"/>
</dbReference>
<proteinExistence type="predicted"/>
<dbReference type="PANTHER" id="PTHR34070:SF1">
    <property type="entry name" value="DNA ALKYLATION REPAIR PROTEIN"/>
    <property type="match status" value="1"/>
</dbReference>
<dbReference type="InterPro" id="IPR014825">
    <property type="entry name" value="DNA_alkylation"/>
</dbReference>
<gene>
    <name evidence="1" type="ordered locus">Intca_3607</name>
</gene>
<dbReference type="Gene3D" id="1.25.40.290">
    <property type="entry name" value="ARM repeat domains"/>
    <property type="match status" value="1"/>
</dbReference>
<accession>E6S7B7</accession>
<dbReference type="SUPFAM" id="SSF48371">
    <property type="entry name" value="ARM repeat"/>
    <property type="match status" value="1"/>
</dbReference>
<dbReference type="Proteomes" id="UP000008914">
    <property type="component" value="Chromosome"/>
</dbReference>
<dbReference type="RefSeq" id="WP_013494387.1">
    <property type="nucleotide sequence ID" value="NC_014830.1"/>
</dbReference>
<evidence type="ECO:0000313" key="1">
    <source>
        <dbReference type="EMBL" id="ADU50080.1"/>
    </source>
</evidence>
<protein>
    <submittedName>
        <fullName evidence="1">DNA alkylation repair enzyme</fullName>
    </submittedName>
</protein>
<name>E6S7B7_INTC7</name>
<organism evidence="1 2">
    <name type="scientific">Intrasporangium calvum (strain ATCC 23552 / DSM 43043 / JCM 3097 / NBRC 12989 / NCIMB 10167 / NRRL B-3866 / 7 KIP)</name>
    <dbReference type="NCBI Taxonomy" id="710696"/>
    <lineage>
        <taxon>Bacteria</taxon>
        <taxon>Bacillati</taxon>
        <taxon>Actinomycetota</taxon>
        <taxon>Actinomycetes</taxon>
        <taxon>Micrococcales</taxon>
        <taxon>Intrasporangiaceae</taxon>
        <taxon>Intrasporangium</taxon>
    </lineage>
</organism>
<dbReference type="KEGG" id="ica:Intca_3607"/>
<dbReference type="HOGENOM" id="CLU_079880_1_1_11"/>
<keyword evidence="2" id="KW-1185">Reference proteome</keyword>